<proteinExistence type="inferred from homology"/>
<reference evidence="4 5" key="1">
    <citation type="submission" date="2024-09" db="EMBL/GenBank/DDBJ databases">
        <title>Floridaenema gen nov. (Aerosakkonemataceae, Aerosakkonematales ord. nov., Cyanobacteria) from benthic tropical and subtropical fresh waters, with the description of four new species.</title>
        <authorList>
            <person name="Moretto J.A."/>
            <person name="Berthold D.E."/>
            <person name="Lefler F.W."/>
            <person name="Huang I.-S."/>
            <person name="Laughinghouse H. IV."/>
        </authorList>
    </citation>
    <scope>NUCLEOTIDE SEQUENCE [LARGE SCALE GENOMIC DNA]</scope>
    <source>
        <strain evidence="4 5">BLCC-F46</strain>
    </source>
</reference>
<dbReference type="EMBL" id="JBHFNQ010000130">
    <property type="protein sequence ID" value="MFB2878589.1"/>
    <property type="molecule type" value="Genomic_DNA"/>
</dbReference>
<evidence type="ECO:0000313" key="5">
    <source>
        <dbReference type="Proteomes" id="UP001576774"/>
    </source>
</evidence>
<dbReference type="InterPro" id="IPR051465">
    <property type="entry name" value="Cell_Envelope_Struct_Comp"/>
</dbReference>
<dbReference type="InterPro" id="IPR047684">
    <property type="entry name" value="Por_som-like"/>
</dbReference>
<dbReference type="Pfam" id="PF00395">
    <property type="entry name" value="SLH"/>
    <property type="match status" value="1"/>
</dbReference>
<dbReference type="Pfam" id="PF04966">
    <property type="entry name" value="OprB"/>
    <property type="match status" value="1"/>
</dbReference>
<dbReference type="PROSITE" id="PS51272">
    <property type="entry name" value="SLH"/>
    <property type="match status" value="1"/>
</dbReference>
<name>A0ABV4X736_9CYAN</name>
<dbReference type="InterPro" id="IPR001119">
    <property type="entry name" value="SLH_dom"/>
</dbReference>
<comment type="similarity">
    <text evidence="1 2">Belongs to the OprB family.</text>
</comment>
<feature type="signal peptide" evidence="2">
    <location>
        <begin position="1"/>
        <end position="22"/>
    </location>
</feature>
<dbReference type="Proteomes" id="UP001576774">
    <property type="component" value="Unassembled WGS sequence"/>
</dbReference>
<gene>
    <name evidence="4" type="ORF">ACE1CC_17205</name>
</gene>
<sequence length="538" mass="59046">MQKKYLVISLLFTLLVAPTTWATPLDSLETDSSQLDELSDTNTNGIDQVTSVSQLRDVQPTDWAFQALQSLVERYGCIEGYPERTYRGNRAMTRYEFAAGLNSCLDRIQELIATLPQGVSKEDFDRIRRLQEEFAVELATLRGRVDALEARITNIEANQFSPTTKLNAEVITAIQDTFGDAVGSNSDRSQTIFAYRIRLNLETSFTGKDLLRTRLEVGNFRPSFEVTGTNMTSLNFDTATDNRVFIPHLLYRTPLSSLVTLTIGPTGVGYTDITDTITPPGIADDARGIPSKFGEYSPFFRQGGGGIATNINFSKNVILTLGYLAGDPANSVNGNGLFNGKYNAMAQLALYGNSGAIGVSYSRAYAPGRFVDLTGSTGSFLASRPFGDDIATSSNTFGIQAYYRFTPNFQIHGWGGYINAQAESSGLSNIPNGRGGDFTTLVNKGRDADIWFGAVGISFPDVGKKGNLPGILVGLPPRVTNSDVRKERDTSCHVEAFFRFQVNNYITVTPGFWVIFNPENDSRNDTQYVGVIRTSYNF</sequence>
<dbReference type="RefSeq" id="WP_413271658.1">
    <property type="nucleotide sequence ID" value="NZ_JBHFNQ010000130.1"/>
</dbReference>
<feature type="domain" description="SLH" evidence="3">
    <location>
        <begin position="51"/>
        <end position="115"/>
    </location>
</feature>
<comment type="caution">
    <text evidence="4">The sequence shown here is derived from an EMBL/GenBank/DDBJ whole genome shotgun (WGS) entry which is preliminary data.</text>
</comment>
<evidence type="ECO:0000313" key="4">
    <source>
        <dbReference type="EMBL" id="MFB2878589.1"/>
    </source>
</evidence>
<keyword evidence="2" id="KW-0732">Signal</keyword>
<dbReference type="InterPro" id="IPR038673">
    <property type="entry name" value="OprB_sf"/>
</dbReference>
<dbReference type="NCBIfam" id="NF033921">
    <property type="entry name" value="por_somb"/>
    <property type="match status" value="1"/>
</dbReference>
<dbReference type="InterPro" id="IPR007049">
    <property type="entry name" value="Carb-sel_porin_OprB"/>
</dbReference>
<feature type="chain" id="PRO_5044963115" evidence="2">
    <location>
        <begin position="23"/>
        <end position="538"/>
    </location>
</feature>
<evidence type="ECO:0000256" key="2">
    <source>
        <dbReference type="RuleBase" id="RU363072"/>
    </source>
</evidence>
<dbReference type="Gene3D" id="2.40.160.180">
    <property type="entry name" value="Carbohydrate-selective porin OprB"/>
    <property type="match status" value="1"/>
</dbReference>
<keyword evidence="5" id="KW-1185">Reference proteome</keyword>
<organism evidence="4 5">
    <name type="scientific">Floridaenema aerugineum BLCC-F46</name>
    <dbReference type="NCBI Taxonomy" id="3153654"/>
    <lineage>
        <taxon>Bacteria</taxon>
        <taxon>Bacillati</taxon>
        <taxon>Cyanobacteriota</taxon>
        <taxon>Cyanophyceae</taxon>
        <taxon>Oscillatoriophycideae</taxon>
        <taxon>Aerosakkonematales</taxon>
        <taxon>Aerosakkonemataceae</taxon>
        <taxon>Floridanema</taxon>
        <taxon>Floridanema aerugineum</taxon>
    </lineage>
</organism>
<protein>
    <submittedName>
        <fullName evidence="4">Iron uptake porin</fullName>
    </submittedName>
</protein>
<dbReference type="PANTHER" id="PTHR43308">
    <property type="entry name" value="OUTER MEMBRANE PROTEIN ALPHA-RELATED"/>
    <property type="match status" value="1"/>
</dbReference>
<accession>A0ABV4X736</accession>
<evidence type="ECO:0000256" key="1">
    <source>
        <dbReference type="ARBA" id="ARBA00008769"/>
    </source>
</evidence>
<evidence type="ECO:0000259" key="3">
    <source>
        <dbReference type="PROSITE" id="PS51272"/>
    </source>
</evidence>
<dbReference type="PANTHER" id="PTHR43308:SF1">
    <property type="entry name" value="OUTER MEMBRANE PROTEIN ALPHA"/>
    <property type="match status" value="1"/>
</dbReference>